<name>A0A640SEX4_9ACTN</name>
<organism evidence="2 3">
    <name type="scientific">Streptomyces caniferus</name>
    <dbReference type="NCBI Taxonomy" id="285557"/>
    <lineage>
        <taxon>Bacteria</taxon>
        <taxon>Bacillati</taxon>
        <taxon>Actinomycetota</taxon>
        <taxon>Actinomycetes</taxon>
        <taxon>Kitasatosporales</taxon>
        <taxon>Streptomycetaceae</taxon>
        <taxon>Streptomyces</taxon>
    </lineage>
</organism>
<accession>A0A640SEX4</accession>
<evidence type="ECO:0000313" key="3">
    <source>
        <dbReference type="Proteomes" id="UP000435837"/>
    </source>
</evidence>
<feature type="compositionally biased region" description="Low complexity" evidence="1">
    <location>
        <begin position="33"/>
        <end position="45"/>
    </location>
</feature>
<reference evidence="2 3" key="1">
    <citation type="submission" date="2019-12" db="EMBL/GenBank/DDBJ databases">
        <title>Whole genome shotgun sequence of Streptomyces caniferus NBRC 15389.</title>
        <authorList>
            <person name="Ichikawa N."/>
            <person name="Kimura A."/>
            <person name="Kitahashi Y."/>
            <person name="Komaki H."/>
            <person name="Tamura T."/>
        </authorList>
    </citation>
    <scope>NUCLEOTIDE SEQUENCE [LARGE SCALE GENOMIC DNA]</scope>
    <source>
        <strain evidence="2 3">NBRC 15389</strain>
    </source>
</reference>
<dbReference type="AlphaFoldDB" id="A0A640SEX4"/>
<protein>
    <submittedName>
        <fullName evidence="2">Uncharacterized protein</fullName>
    </submittedName>
</protein>
<sequence>MTVSRVRPWFLPTSLAAFWTEDCPDGAADDPSDAGPDAPSGSPSDTRSGDSGPTGRRPGNGAPGVADEGREKPADRP</sequence>
<proteinExistence type="predicted"/>
<feature type="compositionally biased region" description="Basic and acidic residues" evidence="1">
    <location>
        <begin position="67"/>
        <end position="77"/>
    </location>
</feature>
<feature type="compositionally biased region" description="Acidic residues" evidence="1">
    <location>
        <begin position="22"/>
        <end position="32"/>
    </location>
</feature>
<gene>
    <name evidence="2" type="ORF">Scani_43930</name>
</gene>
<evidence type="ECO:0000256" key="1">
    <source>
        <dbReference type="SAM" id="MobiDB-lite"/>
    </source>
</evidence>
<comment type="caution">
    <text evidence="2">The sequence shown here is derived from an EMBL/GenBank/DDBJ whole genome shotgun (WGS) entry which is preliminary data.</text>
</comment>
<feature type="region of interest" description="Disordered" evidence="1">
    <location>
        <begin position="21"/>
        <end position="77"/>
    </location>
</feature>
<dbReference type="EMBL" id="BLIN01000005">
    <property type="protein sequence ID" value="GFE08125.1"/>
    <property type="molecule type" value="Genomic_DNA"/>
</dbReference>
<evidence type="ECO:0000313" key="2">
    <source>
        <dbReference type="EMBL" id="GFE08125.1"/>
    </source>
</evidence>
<dbReference type="Proteomes" id="UP000435837">
    <property type="component" value="Unassembled WGS sequence"/>
</dbReference>